<reference evidence="1 2" key="1">
    <citation type="submission" date="2017-04" db="EMBL/GenBank/DDBJ databases">
        <authorList>
            <person name="Afonso C.L."/>
            <person name="Miller P.J."/>
            <person name="Scott M.A."/>
            <person name="Spackman E."/>
            <person name="Goraichik I."/>
            <person name="Dimitrov K.M."/>
            <person name="Suarez D.L."/>
            <person name="Swayne D.E."/>
        </authorList>
    </citation>
    <scope>NUCLEOTIDE SEQUENCE [LARGE SCALE GENOMIC DNA]</scope>
    <source>
        <strain evidence="1 2">KR-140</strain>
    </source>
</reference>
<keyword evidence="2" id="KW-1185">Reference proteome</keyword>
<accession>A0A1W1VFT3</accession>
<dbReference type="AlphaFoldDB" id="A0A1W1VFT3"/>
<dbReference type="Proteomes" id="UP000192582">
    <property type="component" value="Unassembled WGS sequence"/>
</dbReference>
<name>A0A1W1VFT3_9DEIO</name>
<gene>
    <name evidence="1" type="ORF">SAMN00790413_01311</name>
</gene>
<evidence type="ECO:0000313" key="2">
    <source>
        <dbReference type="Proteomes" id="UP000192582"/>
    </source>
</evidence>
<evidence type="ECO:0000313" key="1">
    <source>
        <dbReference type="EMBL" id="SMB91824.1"/>
    </source>
</evidence>
<organism evidence="1 2">
    <name type="scientific">Deinococcus hopiensis KR-140</name>
    <dbReference type="NCBI Taxonomy" id="695939"/>
    <lineage>
        <taxon>Bacteria</taxon>
        <taxon>Thermotogati</taxon>
        <taxon>Deinococcota</taxon>
        <taxon>Deinococci</taxon>
        <taxon>Deinococcales</taxon>
        <taxon>Deinococcaceae</taxon>
        <taxon>Deinococcus</taxon>
    </lineage>
</organism>
<protein>
    <submittedName>
        <fullName evidence="1">Uncharacterized protein</fullName>
    </submittedName>
</protein>
<dbReference type="EMBL" id="FWWU01000009">
    <property type="protein sequence ID" value="SMB91824.1"/>
    <property type="molecule type" value="Genomic_DNA"/>
</dbReference>
<proteinExistence type="predicted"/>
<sequence>MSCASPGREERLGAVWLDAGERYCVGKSPSWEAMTLWQFRVLNEHLLGLVSKVKVGRFSPSPVEWPSDGVYRKTRVSTSISVEGAFEPGFGWPRSTR</sequence>